<dbReference type="AlphaFoldDB" id="T0F2M5"/>
<dbReference type="Proteomes" id="UP000015454">
    <property type="component" value="Unassembled WGS sequence"/>
</dbReference>
<feature type="transmembrane region" description="Helical" evidence="1">
    <location>
        <begin position="86"/>
        <end position="105"/>
    </location>
</feature>
<comment type="caution">
    <text evidence="3">The sequence shown here is derived from an EMBL/GenBank/DDBJ whole genome shotgun (WGS) entry which is preliminary data.</text>
</comment>
<organism evidence="3 4">
    <name type="scientific">Leptospira broomii serovar Hurstbridge str. 5399</name>
    <dbReference type="NCBI Taxonomy" id="1049789"/>
    <lineage>
        <taxon>Bacteria</taxon>
        <taxon>Pseudomonadati</taxon>
        <taxon>Spirochaetota</taxon>
        <taxon>Spirochaetia</taxon>
        <taxon>Leptospirales</taxon>
        <taxon>Leptospiraceae</taxon>
        <taxon>Leptospira</taxon>
    </lineage>
</organism>
<keyword evidence="1" id="KW-0472">Membrane</keyword>
<keyword evidence="4" id="KW-1185">Reference proteome</keyword>
<evidence type="ECO:0000313" key="4">
    <source>
        <dbReference type="Proteomes" id="UP000015454"/>
    </source>
</evidence>
<dbReference type="RefSeq" id="WP_010571178.1">
    <property type="nucleotide sequence ID" value="NZ_AHMO02000008.1"/>
</dbReference>
<feature type="transmembrane region" description="Helical" evidence="1">
    <location>
        <begin position="111"/>
        <end position="133"/>
    </location>
</feature>
<keyword evidence="1" id="KW-1133">Transmembrane helix</keyword>
<dbReference type="GO" id="GO:0006171">
    <property type="term" value="P:cAMP biosynthetic process"/>
    <property type="evidence" value="ECO:0007669"/>
    <property type="project" value="TreeGrafter"/>
</dbReference>
<dbReference type="OrthoDB" id="9806735at2"/>
<evidence type="ECO:0000259" key="2">
    <source>
        <dbReference type="PROSITE" id="PS50125"/>
    </source>
</evidence>
<dbReference type="PANTHER" id="PTHR43081">
    <property type="entry name" value="ADENYLATE CYCLASE, TERMINAL-DIFFERENTIATION SPECIFIC-RELATED"/>
    <property type="match status" value="1"/>
</dbReference>
<dbReference type="STRING" id="1049789.LEP1GSC050_3001"/>
<feature type="transmembrane region" description="Helical" evidence="1">
    <location>
        <begin position="54"/>
        <end position="74"/>
    </location>
</feature>
<evidence type="ECO:0000256" key="1">
    <source>
        <dbReference type="SAM" id="Phobius"/>
    </source>
</evidence>
<dbReference type="InterPro" id="IPR029787">
    <property type="entry name" value="Nucleotide_cyclase"/>
</dbReference>
<feature type="transmembrane region" description="Helical" evidence="1">
    <location>
        <begin position="179"/>
        <end position="199"/>
    </location>
</feature>
<feature type="transmembrane region" description="Helical" evidence="1">
    <location>
        <begin position="27"/>
        <end position="48"/>
    </location>
</feature>
<reference evidence="3" key="1">
    <citation type="submission" date="2013-05" db="EMBL/GenBank/DDBJ databases">
        <authorList>
            <person name="Harkins D.M."/>
            <person name="Durkin A.S."/>
            <person name="Brinkac L.M."/>
            <person name="Haft D.H."/>
            <person name="Selengut J.D."/>
            <person name="Sanka R."/>
            <person name="DePew J."/>
            <person name="Purushe J."/>
            <person name="Hartskeerl R.A."/>
            <person name="Ahmed A."/>
            <person name="van der Linden H."/>
            <person name="Goris M.G.A."/>
            <person name="Vinetz J.M."/>
            <person name="Sutton G.G."/>
            <person name="Nierman W.C."/>
            <person name="Fouts D.E."/>
        </authorList>
    </citation>
    <scope>NUCLEOTIDE SEQUENCE [LARGE SCALE GENOMIC DNA]</scope>
    <source>
        <strain evidence="3">5399</strain>
    </source>
</reference>
<proteinExistence type="predicted"/>
<name>T0F2M5_9LEPT</name>
<evidence type="ECO:0000313" key="3">
    <source>
        <dbReference type="EMBL" id="EQA45395.1"/>
    </source>
</evidence>
<dbReference type="SUPFAM" id="SSF55073">
    <property type="entry name" value="Nucleotide cyclase"/>
    <property type="match status" value="1"/>
</dbReference>
<keyword evidence="1" id="KW-0812">Transmembrane</keyword>
<sequence length="435" mass="47937">MGPSDSKTPSSFPEILNREINLTLERCSLYSAILGGGSSVLLICLQYIDVVREMQVPIAWTSLGGLTSFVFYLIARTRKVKRSGAYAMILGYSSLPGVLFLSAEIMLPNGAATYITGPASYLYYFMVVLSGFAFDERLSLLAGIFCGAQYITFFLISKNGLNALSSTDILMLNDITDPAIYFFKSLMMIFCGILVGILVKNAKRFLNEILEKEQEKSRISRLFGQFVSEEVKEKLMGLDSPFKTERKKAAILFSDIRSFTSLSETADPEELLMHLNEYFERMVGAIVRNGGTIDKFIGDAVMAVFGGIIELPNPSEAATAAALEMRRELGELKKQWQLSGVTPMENGIGIHYGEVVQGSVGSKDRMDFTVIGDAVNTASRLEGLCGSLGFPIIMSEEVFLQLSPVLKDRFQEGEQVSVKGKSKPIQIYLSKDLTK</sequence>
<dbReference type="PANTHER" id="PTHR43081:SF1">
    <property type="entry name" value="ADENYLATE CYCLASE, TERMINAL-DIFFERENTIATION SPECIFIC"/>
    <property type="match status" value="1"/>
</dbReference>
<feature type="domain" description="Guanylate cyclase" evidence="2">
    <location>
        <begin position="250"/>
        <end position="382"/>
    </location>
</feature>
<dbReference type="PROSITE" id="PS50125">
    <property type="entry name" value="GUANYLATE_CYCLASE_2"/>
    <property type="match status" value="1"/>
</dbReference>
<protein>
    <submittedName>
        <fullName evidence="3">Adenylate/guanylate cyclase catalytic domain protein</fullName>
    </submittedName>
</protein>
<accession>T0F2M5</accession>
<dbReference type="Pfam" id="PF00211">
    <property type="entry name" value="Guanylate_cyc"/>
    <property type="match status" value="1"/>
</dbReference>
<gene>
    <name evidence="3" type="ORF">LEP1GSC050_3001</name>
</gene>
<dbReference type="GO" id="GO:0035556">
    <property type="term" value="P:intracellular signal transduction"/>
    <property type="evidence" value="ECO:0007669"/>
    <property type="project" value="InterPro"/>
</dbReference>
<dbReference type="InterPro" id="IPR050697">
    <property type="entry name" value="Adenylyl/Guanylyl_Cyclase_3/4"/>
</dbReference>
<dbReference type="Gene3D" id="3.30.70.1230">
    <property type="entry name" value="Nucleotide cyclase"/>
    <property type="match status" value="1"/>
</dbReference>
<dbReference type="CDD" id="cd07302">
    <property type="entry name" value="CHD"/>
    <property type="match status" value="1"/>
</dbReference>
<dbReference type="SMART" id="SM00044">
    <property type="entry name" value="CYCc"/>
    <property type="match status" value="1"/>
</dbReference>
<feature type="transmembrane region" description="Helical" evidence="1">
    <location>
        <begin position="140"/>
        <end position="159"/>
    </location>
</feature>
<dbReference type="GO" id="GO:0004016">
    <property type="term" value="F:adenylate cyclase activity"/>
    <property type="evidence" value="ECO:0007669"/>
    <property type="project" value="UniProtKB-ARBA"/>
</dbReference>
<dbReference type="InterPro" id="IPR001054">
    <property type="entry name" value="A/G_cyclase"/>
</dbReference>
<dbReference type="EMBL" id="AHMO02000008">
    <property type="protein sequence ID" value="EQA45395.1"/>
    <property type="molecule type" value="Genomic_DNA"/>
</dbReference>